<dbReference type="InterPro" id="IPR038475">
    <property type="entry name" value="RecG_C_sf"/>
</dbReference>
<name>A0A9D1HPC4_9FIRM</name>
<proteinExistence type="predicted"/>
<dbReference type="InterPro" id="IPR038461">
    <property type="entry name" value="Schlafen_AlbA_2_dom_sf"/>
</dbReference>
<evidence type="ECO:0000256" key="1">
    <source>
        <dbReference type="SAM" id="MobiDB-lite"/>
    </source>
</evidence>
<dbReference type="PANTHER" id="PTHR30595">
    <property type="entry name" value="GLPR-RELATED TRANSCRIPTIONAL REPRESSOR"/>
    <property type="match status" value="1"/>
</dbReference>
<dbReference type="Pfam" id="PF13749">
    <property type="entry name" value="HATPase_c_4"/>
    <property type="match status" value="1"/>
</dbReference>
<dbReference type="Gene3D" id="3.30.950.30">
    <property type="entry name" value="Schlafen, AAA domain"/>
    <property type="match status" value="1"/>
</dbReference>
<protein>
    <submittedName>
        <fullName evidence="3">DNA binding domain-containing protein</fullName>
    </submittedName>
</protein>
<evidence type="ECO:0000313" key="4">
    <source>
        <dbReference type="Proteomes" id="UP000824175"/>
    </source>
</evidence>
<dbReference type="Gene3D" id="3.30.565.60">
    <property type="match status" value="1"/>
</dbReference>
<evidence type="ECO:0000313" key="3">
    <source>
        <dbReference type="EMBL" id="HIU14342.1"/>
    </source>
</evidence>
<feature type="compositionally biased region" description="Basic and acidic residues" evidence="1">
    <location>
        <begin position="491"/>
        <end position="514"/>
    </location>
</feature>
<dbReference type="Proteomes" id="UP000824175">
    <property type="component" value="Unassembled WGS sequence"/>
</dbReference>
<comment type="caution">
    <text evidence="3">The sequence shown here is derived from an EMBL/GenBank/DDBJ whole genome shotgun (WGS) entry which is preliminary data.</text>
</comment>
<sequence>MDFSLNRFLSYREDNRLEIKKAKGGLPASLWETYSAFANGYGGIIILGIKENPDGTWLPTGLTDENKLRKDFWNTINNTSKVSINLLKDKDVQTYPINDHQVIMVIHVPMAKREQKPVYINGNLFGGTYRRNWEGDYHCSQSEILAMLRDEPEMTMDMKVLGQMTLSDINMDTLHGYRNRHIAYRPGHPWETLDDEQYLEKIGAAAIYEEDQRLHPTAAGMLMFGEEYRIIREFPEYFLDYREMMDPAIRWTDRIQSNSGDWTGNLFDFYFRTYNRLVQDIKVPFKIEGGIRIDDTPVHQAIREALANCLVNADFYIRRGIVIKKEIHQITLENPGYIRTGKKQMLKGGISDPRNKALMKMFNMIGIGERAGSGVPDIFAVWKNEGWEEPTVEEQFDPDRTLLILPLRKQAKKTSELKQAKKTSELKQAKKTLQNKKKILDFIGINHASSTHAIAQWIGLSDARTRVLLKEMIEDGLLDSTGKTKQKKYSLLREDDQSENNDKINVHPGSKTKD</sequence>
<organism evidence="3 4">
    <name type="scientific">Candidatus Fimiplasma intestinipullorum</name>
    <dbReference type="NCBI Taxonomy" id="2840825"/>
    <lineage>
        <taxon>Bacteria</taxon>
        <taxon>Bacillati</taxon>
        <taxon>Bacillota</taxon>
        <taxon>Clostridia</taxon>
        <taxon>Eubacteriales</taxon>
        <taxon>Candidatus Fimiplasma</taxon>
    </lineage>
</organism>
<dbReference type="InterPro" id="IPR007421">
    <property type="entry name" value="Schlafen_AlbA_2_dom"/>
</dbReference>
<gene>
    <name evidence="3" type="ORF">IAD15_09775</name>
</gene>
<reference evidence="3" key="1">
    <citation type="submission" date="2020-10" db="EMBL/GenBank/DDBJ databases">
        <authorList>
            <person name="Gilroy R."/>
        </authorList>
    </citation>
    <scope>NUCLEOTIDE SEQUENCE</scope>
    <source>
        <strain evidence="3">CHK195-11698</strain>
    </source>
</reference>
<evidence type="ECO:0000259" key="2">
    <source>
        <dbReference type="Pfam" id="PF04326"/>
    </source>
</evidence>
<dbReference type="AlphaFoldDB" id="A0A9D1HPC4"/>
<dbReference type="Pfam" id="PF04326">
    <property type="entry name" value="SLFN_AlbA_2"/>
    <property type="match status" value="1"/>
</dbReference>
<dbReference type="EMBL" id="DVMJ01000084">
    <property type="protein sequence ID" value="HIU14342.1"/>
    <property type="molecule type" value="Genomic_DNA"/>
</dbReference>
<reference evidence="3" key="2">
    <citation type="journal article" date="2021" name="PeerJ">
        <title>Extensive microbial diversity within the chicken gut microbiome revealed by metagenomics and culture.</title>
        <authorList>
            <person name="Gilroy R."/>
            <person name="Ravi A."/>
            <person name="Getino M."/>
            <person name="Pursley I."/>
            <person name="Horton D.L."/>
            <person name="Alikhan N.F."/>
            <person name="Baker D."/>
            <person name="Gharbi K."/>
            <person name="Hall N."/>
            <person name="Watson M."/>
            <person name="Adriaenssens E.M."/>
            <person name="Foster-Nyarko E."/>
            <person name="Jarju S."/>
            <person name="Secka A."/>
            <person name="Antonio M."/>
            <person name="Oren A."/>
            <person name="Chaudhuri R.R."/>
            <person name="La Ragione R."/>
            <person name="Hildebrand F."/>
            <person name="Pallen M.J."/>
        </authorList>
    </citation>
    <scope>NUCLEOTIDE SEQUENCE</scope>
    <source>
        <strain evidence="3">CHK195-11698</strain>
    </source>
</reference>
<accession>A0A9D1HPC4</accession>
<dbReference type="PANTHER" id="PTHR30595:SF6">
    <property type="entry name" value="SCHLAFEN ALBA-2 DOMAIN-CONTAINING PROTEIN"/>
    <property type="match status" value="1"/>
</dbReference>
<feature type="domain" description="Schlafen AlbA-2" evidence="2">
    <location>
        <begin position="13"/>
        <end position="132"/>
    </location>
</feature>
<feature type="region of interest" description="Disordered" evidence="1">
    <location>
        <begin position="483"/>
        <end position="514"/>
    </location>
</feature>